<dbReference type="Gene3D" id="2.130.10.10">
    <property type="entry name" value="YVTN repeat-like/Quinoprotein amine dehydrogenase"/>
    <property type="match status" value="1"/>
</dbReference>
<dbReference type="SMART" id="SM01033">
    <property type="entry name" value="BING4CT"/>
    <property type="match status" value="1"/>
</dbReference>
<evidence type="ECO:0000256" key="6">
    <source>
        <dbReference type="ARBA" id="ARBA00059061"/>
    </source>
</evidence>
<keyword evidence="2" id="KW-0597">Phosphoprotein</keyword>
<organism evidence="12 13">
    <name type="scientific">Pseudonaja textilis</name>
    <name type="common">Eastern brown snake</name>
    <dbReference type="NCBI Taxonomy" id="8673"/>
    <lineage>
        <taxon>Eukaryota</taxon>
        <taxon>Metazoa</taxon>
        <taxon>Chordata</taxon>
        <taxon>Craniata</taxon>
        <taxon>Vertebrata</taxon>
        <taxon>Euteleostomi</taxon>
        <taxon>Lepidosauria</taxon>
        <taxon>Squamata</taxon>
        <taxon>Bifurcata</taxon>
        <taxon>Unidentata</taxon>
        <taxon>Episquamata</taxon>
        <taxon>Toxicofera</taxon>
        <taxon>Serpentes</taxon>
        <taxon>Colubroidea</taxon>
        <taxon>Elapidae</taxon>
        <taxon>Hydrophiinae</taxon>
        <taxon>Pseudonaja</taxon>
    </lineage>
</organism>
<evidence type="ECO:0000256" key="4">
    <source>
        <dbReference type="ARBA" id="ARBA00022737"/>
    </source>
</evidence>
<evidence type="ECO:0000256" key="9">
    <source>
        <dbReference type="PROSITE-ProRule" id="PRU00221"/>
    </source>
</evidence>
<feature type="compositionally biased region" description="Pro residues" evidence="10">
    <location>
        <begin position="173"/>
        <end position="188"/>
    </location>
</feature>
<keyword evidence="13" id="KW-1185">Reference proteome</keyword>
<evidence type="ECO:0000256" key="8">
    <source>
        <dbReference type="ARBA" id="ARBA00070552"/>
    </source>
</evidence>
<accession>A0A670ZPY5</accession>
<dbReference type="PROSITE" id="PS50082">
    <property type="entry name" value="WD_REPEATS_2"/>
    <property type="match status" value="1"/>
</dbReference>
<feature type="region of interest" description="Disordered" evidence="10">
    <location>
        <begin position="169"/>
        <end position="188"/>
    </location>
</feature>
<keyword evidence="3 9" id="KW-0853">WD repeat</keyword>
<dbReference type="InterPro" id="IPR001680">
    <property type="entry name" value="WD40_rpt"/>
</dbReference>
<feature type="region of interest" description="Disordered" evidence="10">
    <location>
        <begin position="521"/>
        <end position="595"/>
    </location>
</feature>
<feature type="domain" description="BING4 C-terminal" evidence="11">
    <location>
        <begin position="436"/>
        <end position="514"/>
    </location>
</feature>
<dbReference type="InterPro" id="IPR015943">
    <property type="entry name" value="WD40/YVTN_repeat-like_dom_sf"/>
</dbReference>
<dbReference type="GO" id="GO:0032040">
    <property type="term" value="C:small-subunit processome"/>
    <property type="evidence" value="ECO:0007669"/>
    <property type="project" value="Ensembl"/>
</dbReference>
<sequence length="681" mass="74542">MEIPRGTGEGGTAGGHLVRPPPNAPRPPIPPPPPPFQAGRPQRYWDSEPGQAGGDRVDPPKGAKRARRPRKAELAVKRRISEVSLKGPRSPGASLSRRLPFFISPTHERGEKGGGGNTDPFLISPSPFVSPPPPPFPRYLEGEEGEDTCTVSQADIAAAVDLAAVGEGWGRGEPPPISSSPSSLPHPPPQRFELRLDRFGPYRLSYTRNGRHLLLGGRRGHVAALDWHTKALMCEINVMESITDLTWLHTETLLAVAQRKWLYVYDHQGVELNCLKRFHGVQRMEFLPYHFLLATASESGFLQYLDISVGKEVSAICTKAGRLAVMAQNPSNAIVHLGHSNGTVTLWSPSAKAPLARMLCHQGAVRAVAVEPSGSYMATSGLDHKLHIYDLRAYRRLHSLLLPCGAGLLDFSQRGLLAAACQEVVQDVSVCPPQKPYLCHRLPGPSHGLRFCPFEDVLGVGHAQGFASLLVPGAGEPNFDALENNPYRSRRQRQEWEVKAFLDKIPSELITLDPTQLGRVDPVSLEQQRQERAERLGYDPEAKEPFAPRRKLKGRDSAGGRLKRKKKMAAEEQRVSLPPPPPPRPSPPSPIQLGHSRDAKSLLFNVPLEEKKMAVPDQLWGWWSPGSSGGGPSATPGDAPTPPFLQVLLRKSLASKAETQPAARQPKVPPAKRSALDRFRK</sequence>
<reference evidence="12" key="2">
    <citation type="submission" date="2025-09" db="UniProtKB">
        <authorList>
            <consortium name="Ensembl"/>
        </authorList>
    </citation>
    <scope>IDENTIFICATION</scope>
</reference>
<evidence type="ECO:0000259" key="11">
    <source>
        <dbReference type="SMART" id="SM01033"/>
    </source>
</evidence>
<dbReference type="PANTHER" id="PTHR14085:SF3">
    <property type="entry name" value="WD REPEAT-CONTAINING PROTEIN 46"/>
    <property type="match status" value="1"/>
</dbReference>
<name>A0A670ZPY5_PSETE</name>
<dbReference type="GO" id="GO:0030686">
    <property type="term" value="C:90S preribosome"/>
    <property type="evidence" value="ECO:0007669"/>
    <property type="project" value="TreeGrafter"/>
</dbReference>
<feature type="compositionally biased region" description="Basic and acidic residues" evidence="10">
    <location>
        <begin position="528"/>
        <end position="547"/>
    </location>
</feature>
<evidence type="ECO:0000256" key="2">
    <source>
        <dbReference type="ARBA" id="ARBA00022553"/>
    </source>
</evidence>
<keyword evidence="4" id="KW-0677">Repeat</keyword>
<dbReference type="PANTHER" id="PTHR14085">
    <property type="entry name" value="WD-REPEAT PROTEIN BING4"/>
    <property type="match status" value="1"/>
</dbReference>
<evidence type="ECO:0000256" key="10">
    <source>
        <dbReference type="SAM" id="MobiDB-lite"/>
    </source>
</evidence>
<evidence type="ECO:0000256" key="1">
    <source>
        <dbReference type="ARBA" id="ARBA00004604"/>
    </source>
</evidence>
<evidence type="ECO:0000313" key="13">
    <source>
        <dbReference type="Proteomes" id="UP000472273"/>
    </source>
</evidence>
<dbReference type="Ensembl" id="ENSPTXT00000025681.1">
    <property type="protein sequence ID" value="ENSPTXP00000024913.1"/>
    <property type="gene ID" value="ENSPTXG00000017362.1"/>
</dbReference>
<evidence type="ECO:0000256" key="3">
    <source>
        <dbReference type="ARBA" id="ARBA00022574"/>
    </source>
</evidence>
<evidence type="ECO:0000256" key="5">
    <source>
        <dbReference type="ARBA" id="ARBA00023242"/>
    </source>
</evidence>
<dbReference type="GeneTree" id="ENSGT00390000007075"/>
<protein>
    <recommendedName>
        <fullName evidence="8">WD repeat-containing protein 46</fullName>
    </recommendedName>
</protein>
<feature type="compositionally biased region" description="Pro residues" evidence="10">
    <location>
        <begin position="19"/>
        <end position="36"/>
    </location>
</feature>
<dbReference type="InterPro" id="IPR040315">
    <property type="entry name" value="WDR46/Utp7"/>
</dbReference>
<comment type="subcellular location">
    <subcellularLocation>
        <location evidence="1">Nucleus</location>
        <location evidence="1">Nucleolus</location>
    </subcellularLocation>
</comment>
<feature type="compositionally biased region" description="Basic and acidic residues" evidence="10">
    <location>
        <begin position="71"/>
        <end position="81"/>
    </location>
</feature>
<comment type="function">
    <text evidence="6">Scaffold component of the nucleolar structure. Required for localization of DDX21 and NCL to the granular compartment of the nucleolus. Part of the small subunit (SSU) processome, first precursor of the small eukaryotic ribosomal subunit. During the assembly of the SSU processome in the nucleolus, many ribosome biogenesis factors, an RNA chaperone and ribosomal proteins associate with the nascent pre-rRNA and work in concert to generate RNA folding, modifications, rearrangements and cleavage as well as targeted degradation of pre-ribosomal RNA by the RNA exosome.</text>
</comment>
<dbReference type="SMART" id="SM00320">
    <property type="entry name" value="WD40"/>
    <property type="match status" value="3"/>
</dbReference>
<keyword evidence="5" id="KW-0539">Nucleus</keyword>
<dbReference type="Pfam" id="PF08149">
    <property type="entry name" value="BING4CT"/>
    <property type="match status" value="1"/>
</dbReference>
<dbReference type="InterPro" id="IPR036322">
    <property type="entry name" value="WD40_repeat_dom_sf"/>
</dbReference>
<comment type="subunit">
    <text evidence="7">Part of the small subunit (SSU) processome, composed of more than 70 proteins and the RNA chaperone small nucleolar RNA (snoRNA) U3. Interacts with DDX21, NCL, NOP2 and EBNA1BP2.</text>
</comment>
<feature type="repeat" description="WD" evidence="9">
    <location>
        <begin position="358"/>
        <end position="399"/>
    </location>
</feature>
<dbReference type="SUPFAM" id="SSF50978">
    <property type="entry name" value="WD40 repeat-like"/>
    <property type="match status" value="1"/>
</dbReference>
<feature type="region of interest" description="Disordered" evidence="10">
    <location>
        <begin position="1"/>
        <end position="98"/>
    </location>
</feature>
<dbReference type="FunFam" id="2.130.10.10:FF:000128">
    <property type="entry name" value="WD repeat domain 46"/>
    <property type="match status" value="1"/>
</dbReference>
<dbReference type="AlphaFoldDB" id="A0A670ZPY5"/>
<reference evidence="12" key="1">
    <citation type="submission" date="2025-08" db="UniProtKB">
        <authorList>
            <consortium name="Ensembl"/>
        </authorList>
    </citation>
    <scope>IDENTIFICATION</scope>
</reference>
<dbReference type="InterPro" id="IPR012952">
    <property type="entry name" value="BING4_C_dom"/>
</dbReference>
<gene>
    <name evidence="12" type="primary">WDR46</name>
</gene>
<dbReference type="Proteomes" id="UP000472273">
    <property type="component" value="Unplaced"/>
</dbReference>
<feature type="compositionally biased region" description="Pro residues" evidence="10">
    <location>
        <begin position="577"/>
        <end position="590"/>
    </location>
</feature>
<dbReference type="Pfam" id="PF00400">
    <property type="entry name" value="WD40"/>
    <property type="match status" value="1"/>
</dbReference>
<dbReference type="GO" id="GO:0000462">
    <property type="term" value="P:maturation of SSU-rRNA from tricistronic rRNA transcript (SSU-rRNA, 5.8S rRNA, LSU-rRNA)"/>
    <property type="evidence" value="ECO:0007669"/>
    <property type="project" value="TreeGrafter"/>
</dbReference>
<evidence type="ECO:0000313" key="12">
    <source>
        <dbReference type="Ensembl" id="ENSPTXP00000024913.1"/>
    </source>
</evidence>
<evidence type="ECO:0000256" key="7">
    <source>
        <dbReference type="ARBA" id="ARBA00064570"/>
    </source>
</evidence>
<proteinExistence type="predicted"/>
<feature type="region of interest" description="Disordered" evidence="10">
    <location>
        <begin position="619"/>
        <end position="681"/>
    </location>
</feature>